<comment type="caution">
    <text evidence="9">The sequence shown here is derived from an EMBL/GenBank/DDBJ whole genome shotgun (WGS) entry which is preliminary data.</text>
</comment>
<dbReference type="Proteomes" id="UP001341840">
    <property type="component" value="Unassembled WGS sequence"/>
</dbReference>
<comment type="similarity">
    <text evidence="2">Belongs to the 'GDSL' lipolytic enzyme family.</text>
</comment>
<feature type="chain" id="PRO_5045057912" evidence="8">
    <location>
        <begin position="25"/>
        <end position="363"/>
    </location>
</feature>
<dbReference type="PANTHER" id="PTHR45650">
    <property type="entry name" value="GDSL-LIKE LIPASE/ACYLHYDROLASE-RELATED"/>
    <property type="match status" value="1"/>
</dbReference>
<dbReference type="PANTHER" id="PTHR45650:SF3">
    <property type="entry name" value="OS01G0748500 PROTEIN"/>
    <property type="match status" value="1"/>
</dbReference>
<evidence type="ECO:0000256" key="1">
    <source>
        <dbReference type="ARBA" id="ARBA00004613"/>
    </source>
</evidence>
<evidence type="ECO:0000313" key="9">
    <source>
        <dbReference type="EMBL" id="MED6109954.1"/>
    </source>
</evidence>
<keyword evidence="5" id="KW-0378">Hydrolase</keyword>
<reference evidence="9 10" key="1">
    <citation type="journal article" date="2023" name="Plants (Basel)">
        <title>Bridging the Gap: Combining Genomics and Transcriptomics Approaches to Understand Stylosanthes scabra, an Orphan Legume from the Brazilian Caatinga.</title>
        <authorList>
            <person name="Ferreira-Neto J.R.C."/>
            <person name="da Silva M.D."/>
            <person name="Binneck E."/>
            <person name="de Melo N.F."/>
            <person name="da Silva R.H."/>
            <person name="de Melo A.L.T.M."/>
            <person name="Pandolfi V."/>
            <person name="Bustamante F.O."/>
            <person name="Brasileiro-Vidal A.C."/>
            <person name="Benko-Iseppon A.M."/>
        </authorList>
    </citation>
    <scope>NUCLEOTIDE SEQUENCE [LARGE SCALE GENOMIC DNA]</scope>
    <source>
        <tissue evidence="9">Leaves</tissue>
    </source>
</reference>
<evidence type="ECO:0000256" key="7">
    <source>
        <dbReference type="ARBA" id="ARBA00023098"/>
    </source>
</evidence>
<evidence type="ECO:0000256" key="2">
    <source>
        <dbReference type="ARBA" id="ARBA00008668"/>
    </source>
</evidence>
<dbReference type="CDD" id="cd01837">
    <property type="entry name" value="SGNH_plant_lipase_like"/>
    <property type="match status" value="1"/>
</dbReference>
<dbReference type="SUPFAM" id="SSF52266">
    <property type="entry name" value="SGNH hydrolase"/>
    <property type="match status" value="1"/>
</dbReference>
<evidence type="ECO:0000256" key="6">
    <source>
        <dbReference type="ARBA" id="ARBA00022963"/>
    </source>
</evidence>
<protein>
    <submittedName>
        <fullName evidence="9">Uncharacterized protein</fullName>
    </submittedName>
</protein>
<dbReference type="InterPro" id="IPR001087">
    <property type="entry name" value="GDSL"/>
</dbReference>
<evidence type="ECO:0000256" key="5">
    <source>
        <dbReference type="ARBA" id="ARBA00022801"/>
    </source>
</evidence>
<evidence type="ECO:0000256" key="8">
    <source>
        <dbReference type="SAM" id="SignalP"/>
    </source>
</evidence>
<keyword evidence="10" id="KW-1185">Reference proteome</keyword>
<dbReference type="EMBL" id="JASCZI010000199">
    <property type="protein sequence ID" value="MED6109954.1"/>
    <property type="molecule type" value="Genomic_DNA"/>
</dbReference>
<dbReference type="Gene3D" id="3.40.50.1110">
    <property type="entry name" value="SGNH hydrolase"/>
    <property type="match status" value="1"/>
</dbReference>
<dbReference type="InterPro" id="IPR036514">
    <property type="entry name" value="SGNH_hydro_sf"/>
</dbReference>
<dbReference type="Pfam" id="PF00657">
    <property type="entry name" value="Lipase_GDSL"/>
    <property type="match status" value="1"/>
</dbReference>
<keyword evidence="6" id="KW-0442">Lipid degradation</keyword>
<dbReference type="InterPro" id="IPR051238">
    <property type="entry name" value="GDSL_esterase/lipase"/>
</dbReference>
<evidence type="ECO:0000256" key="4">
    <source>
        <dbReference type="ARBA" id="ARBA00022729"/>
    </source>
</evidence>
<gene>
    <name evidence="9" type="ORF">PIB30_038477</name>
</gene>
<evidence type="ECO:0000313" key="10">
    <source>
        <dbReference type="Proteomes" id="UP001341840"/>
    </source>
</evidence>
<keyword evidence="4 8" id="KW-0732">Signal</keyword>
<organism evidence="9 10">
    <name type="scientific">Stylosanthes scabra</name>
    <dbReference type="NCBI Taxonomy" id="79078"/>
    <lineage>
        <taxon>Eukaryota</taxon>
        <taxon>Viridiplantae</taxon>
        <taxon>Streptophyta</taxon>
        <taxon>Embryophyta</taxon>
        <taxon>Tracheophyta</taxon>
        <taxon>Spermatophyta</taxon>
        <taxon>Magnoliopsida</taxon>
        <taxon>eudicotyledons</taxon>
        <taxon>Gunneridae</taxon>
        <taxon>Pentapetalae</taxon>
        <taxon>rosids</taxon>
        <taxon>fabids</taxon>
        <taxon>Fabales</taxon>
        <taxon>Fabaceae</taxon>
        <taxon>Papilionoideae</taxon>
        <taxon>50 kb inversion clade</taxon>
        <taxon>dalbergioids sensu lato</taxon>
        <taxon>Dalbergieae</taxon>
        <taxon>Pterocarpus clade</taxon>
        <taxon>Stylosanthes</taxon>
    </lineage>
</organism>
<evidence type="ECO:0000256" key="3">
    <source>
        <dbReference type="ARBA" id="ARBA00022525"/>
    </source>
</evidence>
<accession>A0ABU6QFI0</accession>
<keyword evidence="3" id="KW-0964">Secreted</keyword>
<proteinExistence type="inferred from homology"/>
<comment type="subcellular location">
    <subcellularLocation>
        <location evidence="1">Secreted</location>
    </subcellularLocation>
</comment>
<sequence>MDLLLLLVVVLGLLSNNNINGVRGAPQVPCYFIFGDSLVDNGNNNQLQSLARADYLPYGIDFPTGPSGRFSNGKTTVDVIAELLGFDDYIPPFATASGDDILKGVNYASAAAGIREETGQQLGGRISFSGQVQNYQNTVSQVVNILGNEDSAANYLSKCIYSIGLGSNDYLNNYFMPQFYSSSRQYSTDEYADLLLQDYTKQLQSLYNYGARKMVLFGIGQIGCSPNELAQNSPDGVTCVERINDANQIFNSKLKSLVDQLNTQFPDARFIYINSYGIFQDIISSPSDYGFSVTNAGCCGVGRNNGQITCLPMQTPCENRREHLFWDAFHPTEAGNAIVAQRAYSAQSPSDVYPTDIKGLAQI</sequence>
<dbReference type="InterPro" id="IPR035669">
    <property type="entry name" value="SGNH_plant_lipase-like"/>
</dbReference>
<keyword evidence="7" id="KW-0443">Lipid metabolism</keyword>
<feature type="signal peptide" evidence="8">
    <location>
        <begin position="1"/>
        <end position="24"/>
    </location>
</feature>
<name>A0ABU6QFI0_9FABA</name>